<dbReference type="PANTHER" id="PTHR32552">
    <property type="entry name" value="FERRICHROME IRON RECEPTOR-RELATED"/>
    <property type="match status" value="1"/>
</dbReference>
<evidence type="ECO:0000256" key="6">
    <source>
        <dbReference type="ARBA" id="ARBA00022729"/>
    </source>
</evidence>
<keyword evidence="11 12" id="KW-0998">Cell outer membrane</keyword>
<dbReference type="InterPro" id="IPR036942">
    <property type="entry name" value="Beta-barrel_TonB_sf"/>
</dbReference>
<feature type="domain" description="TonB-dependent receptor plug" evidence="16">
    <location>
        <begin position="63"/>
        <end position="148"/>
    </location>
</feature>
<evidence type="ECO:0000256" key="13">
    <source>
        <dbReference type="RuleBase" id="RU003357"/>
    </source>
</evidence>
<dbReference type="Gene3D" id="2.170.130.10">
    <property type="entry name" value="TonB-dependent receptor, plug domain"/>
    <property type="match status" value="1"/>
</dbReference>
<evidence type="ECO:0000313" key="17">
    <source>
        <dbReference type="EMBL" id="REA60920.1"/>
    </source>
</evidence>
<evidence type="ECO:0000313" key="18">
    <source>
        <dbReference type="Proteomes" id="UP000256373"/>
    </source>
</evidence>
<keyword evidence="5 12" id="KW-0812">Transmembrane</keyword>
<keyword evidence="17" id="KW-0675">Receptor</keyword>
<dbReference type="AlphaFoldDB" id="A0A3D8YAT7"/>
<dbReference type="Pfam" id="PF07715">
    <property type="entry name" value="Plug"/>
    <property type="match status" value="1"/>
</dbReference>
<dbReference type="Proteomes" id="UP000256373">
    <property type="component" value="Unassembled WGS sequence"/>
</dbReference>
<dbReference type="InterPro" id="IPR000531">
    <property type="entry name" value="Beta-barrel_TonB"/>
</dbReference>
<dbReference type="InterPro" id="IPR012910">
    <property type="entry name" value="Plug_dom"/>
</dbReference>
<evidence type="ECO:0000259" key="16">
    <source>
        <dbReference type="Pfam" id="PF07715"/>
    </source>
</evidence>
<dbReference type="GO" id="GO:0009279">
    <property type="term" value="C:cell outer membrane"/>
    <property type="evidence" value="ECO:0007669"/>
    <property type="project" value="UniProtKB-SubCell"/>
</dbReference>
<keyword evidence="7" id="KW-0408">Iron</keyword>
<comment type="subcellular location">
    <subcellularLocation>
        <location evidence="1 12">Cell outer membrane</location>
        <topology evidence="1 12">Multi-pass membrane protein</topology>
    </subcellularLocation>
</comment>
<feature type="chain" id="PRO_5017690475" evidence="14">
    <location>
        <begin position="21"/>
        <end position="731"/>
    </location>
</feature>
<keyword evidence="3 12" id="KW-1134">Transmembrane beta strand</keyword>
<evidence type="ECO:0000256" key="9">
    <source>
        <dbReference type="ARBA" id="ARBA00023077"/>
    </source>
</evidence>
<dbReference type="PROSITE" id="PS52016">
    <property type="entry name" value="TONB_DEPENDENT_REC_3"/>
    <property type="match status" value="1"/>
</dbReference>
<comment type="similarity">
    <text evidence="12 13">Belongs to the TonB-dependent receptor family.</text>
</comment>
<comment type="caution">
    <text evidence="17">The sequence shown here is derived from an EMBL/GenBank/DDBJ whole genome shotgun (WGS) entry which is preliminary data.</text>
</comment>
<keyword evidence="4" id="KW-0410">Iron transport</keyword>
<keyword evidence="18" id="KW-1185">Reference proteome</keyword>
<dbReference type="EMBL" id="QNUL01000009">
    <property type="protein sequence ID" value="REA60920.1"/>
    <property type="molecule type" value="Genomic_DNA"/>
</dbReference>
<dbReference type="InterPro" id="IPR039426">
    <property type="entry name" value="TonB-dep_rcpt-like"/>
</dbReference>
<evidence type="ECO:0000256" key="14">
    <source>
        <dbReference type="SAM" id="SignalP"/>
    </source>
</evidence>
<evidence type="ECO:0000256" key="10">
    <source>
        <dbReference type="ARBA" id="ARBA00023136"/>
    </source>
</evidence>
<evidence type="ECO:0000259" key="15">
    <source>
        <dbReference type="Pfam" id="PF00593"/>
    </source>
</evidence>
<proteinExistence type="inferred from homology"/>
<sequence>MNKLVLLTAAMLIFTFKSNAQEVKDSLEIRSLELQEVVIGGVVETADISSEFSSRMPITSLENPQLSHTVSGKLLRNRNYFVQYNMLSNITGVTPSWAGASPNYTIRGFRTRSNFRNGLNGYVASDIDPSNIAQLDVVKGPSGALFASSMTVFGGLINRITVKPQHNKFATLFFAGGNNNYQRATVDVNLPLSVDRSKLFRVTGAYTNKESFQDQGLYRNLFLAPSFAYKVNKNLKIEAEGEILRRVATNNPLFIPMNPSANGEAVQVGNTTDLKLDYNKSFTDNSVLFKTTAINFYGKISYRLSDRWSAETNLISNNSQSHGDYQTMVLTNNNSSVIRRVVNYGPESIISQQIQQNLRGDFYVGRVRNRLLAGLDYYRYSYGTTANGLDGSRANGAEGAVRPVFDTVAVHGNNPAYGLFNAQQITSRLAGRIPAITLAVQNSYSAYVSDVINPTEALSIMISARIDRLVNQGTYNKTTNATTGDYNQTAFSPKLGVTYQVLPQKLALFASYMNGFQNVAPTSQVDGTISNFRPQLGNQLEAGVKVELAKKLLEATLSYYHIQVSNVVRSNPENVSIFIQDGRQRSRGLEADLQSAPLQGLFLHAGFAYNDSKLTVADANTQGLRPVNSGPALSGNWYINYMLKGFALKGLSAGLGGNHYGKDVIINSRSAGQFYTNAYSLINAQISYDQTGYALALSADNLLNTKYYYGGRGFVTPGNLRQVILSLKLKL</sequence>
<dbReference type="SUPFAM" id="SSF56935">
    <property type="entry name" value="Porins"/>
    <property type="match status" value="1"/>
</dbReference>
<feature type="domain" description="TonB-dependent receptor-like beta-barrel" evidence="15">
    <location>
        <begin position="253"/>
        <end position="702"/>
    </location>
</feature>
<keyword evidence="9 13" id="KW-0798">TonB box</keyword>
<dbReference type="Pfam" id="PF00593">
    <property type="entry name" value="TonB_dep_Rec_b-barrel"/>
    <property type="match status" value="1"/>
</dbReference>
<evidence type="ECO:0000256" key="8">
    <source>
        <dbReference type="ARBA" id="ARBA00023065"/>
    </source>
</evidence>
<evidence type="ECO:0000256" key="11">
    <source>
        <dbReference type="ARBA" id="ARBA00023237"/>
    </source>
</evidence>
<dbReference type="PANTHER" id="PTHR32552:SF68">
    <property type="entry name" value="FERRICHROME OUTER MEMBRANE TRANSPORTER_PHAGE RECEPTOR"/>
    <property type="match status" value="1"/>
</dbReference>
<feature type="signal peptide" evidence="14">
    <location>
        <begin position="1"/>
        <end position="20"/>
    </location>
</feature>
<name>A0A3D8YAT7_9BACT</name>
<evidence type="ECO:0000256" key="7">
    <source>
        <dbReference type="ARBA" id="ARBA00023004"/>
    </source>
</evidence>
<keyword evidence="8" id="KW-0406">Ion transport</keyword>
<accession>A0A3D8YAT7</accession>
<evidence type="ECO:0000256" key="1">
    <source>
        <dbReference type="ARBA" id="ARBA00004571"/>
    </source>
</evidence>
<dbReference type="Gene3D" id="2.40.170.20">
    <property type="entry name" value="TonB-dependent receptor, beta-barrel domain"/>
    <property type="match status" value="1"/>
</dbReference>
<keyword evidence="10 12" id="KW-0472">Membrane</keyword>
<gene>
    <name evidence="17" type="ORF">DSL64_13545</name>
</gene>
<dbReference type="GO" id="GO:0015344">
    <property type="term" value="F:siderophore uptake transmembrane transporter activity"/>
    <property type="evidence" value="ECO:0007669"/>
    <property type="project" value="TreeGrafter"/>
</dbReference>
<evidence type="ECO:0000256" key="12">
    <source>
        <dbReference type="PROSITE-ProRule" id="PRU01360"/>
    </source>
</evidence>
<dbReference type="InterPro" id="IPR037066">
    <property type="entry name" value="Plug_dom_sf"/>
</dbReference>
<evidence type="ECO:0000256" key="2">
    <source>
        <dbReference type="ARBA" id="ARBA00022448"/>
    </source>
</evidence>
<protein>
    <submittedName>
        <fullName evidence="17">TonB-dependent receptor</fullName>
    </submittedName>
</protein>
<evidence type="ECO:0000256" key="4">
    <source>
        <dbReference type="ARBA" id="ARBA00022496"/>
    </source>
</evidence>
<evidence type="ECO:0000256" key="5">
    <source>
        <dbReference type="ARBA" id="ARBA00022692"/>
    </source>
</evidence>
<reference evidence="17 18" key="1">
    <citation type="submission" date="2018-07" db="EMBL/GenBank/DDBJ databases">
        <title>Dyadobacter roseus sp. nov., isolated from rose rhizosphere soil.</title>
        <authorList>
            <person name="Chen L."/>
        </authorList>
    </citation>
    <scope>NUCLEOTIDE SEQUENCE [LARGE SCALE GENOMIC DNA]</scope>
    <source>
        <strain evidence="17 18">RS19</strain>
    </source>
</reference>
<keyword evidence="2 12" id="KW-0813">Transport</keyword>
<organism evidence="17 18">
    <name type="scientific">Dyadobacter luteus</name>
    <dbReference type="NCBI Taxonomy" id="2259619"/>
    <lineage>
        <taxon>Bacteria</taxon>
        <taxon>Pseudomonadati</taxon>
        <taxon>Bacteroidota</taxon>
        <taxon>Cytophagia</taxon>
        <taxon>Cytophagales</taxon>
        <taxon>Spirosomataceae</taxon>
        <taxon>Dyadobacter</taxon>
    </lineage>
</organism>
<keyword evidence="6 14" id="KW-0732">Signal</keyword>
<evidence type="ECO:0000256" key="3">
    <source>
        <dbReference type="ARBA" id="ARBA00022452"/>
    </source>
</evidence>
<dbReference type="OrthoDB" id="9775095at2"/>
<dbReference type="RefSeq" id="WP_115831442.1">
    <property type="nucleotide sequence ID" value="NZ_QNUL01000009.1"/>
</dbReference>